<dbReference type="SUPFAM" id="SSF50129">
    <property type="entry name" value="GroES-like"/>
    <property type="match status" value="1"/>
</dbReference>
<dbReference type="PANTHER" id="PTHR42940:SF7">
    <property type="entry name" value="ALCOHOL DEHYDROGENASE-LIKE N-TERMINAL DOMAIN-CONTAINING PROTEIN"/>
    <property type="match status" value="1"/>
</dbReference>
<dbReference type="Gene3D" id="3.40.50.720">
    <property type="entry name" value="NAD(P)-binding Rossmann-like Domain"/>
    <property type="match status" value="1"/>
</dbReference>
<sequence length="338" mass="34429">MRAAQLDAPNTTLSLVERPVPEPGPGEILIKVNACGMCFTEVNLVEGHYPFARFPVVPGHEITGTVAALGTGVSWPAVGTPVGAQFLYDSCGHCDYCVRGEQILCPNKRITGIGVDGGYAEYMIAREGFVTPLPDGLDPVAAAPLMCAGITAFNGLRQGGARAGARVAVIGAGGVGGLAVRFAVAMGARVAVLGRSADGAEAAKELGAERYVNIGATAEQDPAEALRAWEGGANLIVNGAPSSAAAAATLGGLAPDGTLLLLGYGPDPLVLPTMPMVLGRLHVLANPSGSPHDLRDTLSFAAAHGIFPQVTPVSLDEAPSVLTDMAAGSSRGRHVIHF</sequence>
<evidence type="ECO:0000259" key="8">
    <source>
        <dbReference type="SMART" id="SM00829"/>
    </source>
</evidence>
<evidence type="ECO:0000256" key="3">
    <source>
        <dbReference type="ARBA" id="ARBA00013190"/>
    </source>
</evidence>
<evidence type="ECO:0000313" key="10">
    <source>
        <dbReference type="Proteomes" id="UP001428817"/>
    </source>
</evidence>
<evidence type="ECO:0000256" key="4">
    <source>
        <dbReference type="ARBA" id="ARBA00022723"/>
    </source>
</evidence>
<dbReference type="InterPro" id="IPR036291">
    <property type="entry name" value="NAD(P)-bd_dom_sf"/>
</dbReference>
<evidence type="ECO:0000256" key="1">
    <source>
        <dbReference type="ARBA" id="ARBA00001947"/>
    </source>
</evidence>
<dbReference type="PANTHER" id="PTHR42940">
    <property type="entry name" value="ALCOHOL DEHYDROGENASE 1-RELATED"/>
    <property type="match status" value="1"/>
</dbReference>
<dbReference type="Pfam" id="PF08240">
    <property type="entry name" value="ADH_N"/>
    <property type="match status" value="1"/>
</dbReference>
<dbReference type="PROSITE" id="PS00059">
    <property type="entry name" value="ADH_ZINC"/>
    <property type="match status" value="1"/>
</dbReference>
<evidence type="ECO:0000256" key="7">
    <source>
        <dbReference type="RuleBase" id="RU361277"/>
    </source>
</evidence>
<dbReference type="SMART" id="SM00829">
    <property type="entry name" value="PKS_ER"/>
    <property type="match status" value="1"/>
</dbReference>
<organism evidence="9 10">
    <name type="scientific">Pseudonocardia eucalypti</name>
    <dbReference type="NCBI Taxonomy" id="648755"/>
    <lineage>
        <taxon>Bacteria</taxon>
        <taxon>Bacillati</taxon>
        <taxon>Actinomycetota</taxon>
        <taxon>Actinomycetes</taxon>
        <taxon>Pseudonocardiales</taxon>
        <taxon>Pseudonocardiaceae</taxon>
        <taxon>Pseudonocardia</taxon>
    </lineage>
</organism>
<proteinExistence type="inferred from homology"/>
<evidence type="ECO:0000313" key="9">
    <source>
        <dbReference type="EMBL" id="GAA5145064.1"/>
    </source>
</evidence>
<keyword evidence="4 7" id="KW-0479">Metal-binding</keyword>
<comment type="cofactor">
    <cofactor evidence="1 7">
        <name>Zn(2+)</name>
        <dbReference type="ChEBI" id="CHEBI:29105"/>
    </cofactor>
</comment>
<feature type="domain" description="Enoyl reductase (ER)" evidence="8">
    <location>
        <begin position="10"/>
        <end position="336"/>
    </location>
</feature>
<keyword evidence="10" id="KW-1185">Reference proteome</keyword>
<reference evidence="10" key="1">
    <citation type="journal article" date="2019" name="Int. J. Syst. Evol. Microbiol.">
        <title>The Global Catalogue of Microorganisms (GCM) 10K type strain sequencing project: providing services to taxonomists for standard genome sequencing and annotation.</title>
        <authorList>
            <consortium name="The Broad Institute Genomics Platform"/>
            <consortium name="The Broad Institute Genome Sequencing Center for Infectious Disease"/>
            <person name="Wu L."/>
            <person name="Ma J."/>
        </authorList>
    </citation>
    <scope>NUCLEOTIDE SEQUENCE [LARGE SCALE GENOMIC DNA]</scope>
    <source>
        <strain evidence="10">JCM 18303</strain>
    </source>
</reference>
<dbReference type="Proteomes" id="UP001428817">
    <property type="component" value="Unassembled WGS sequence"/>
</dbReference>
<dbReference type="EC" id="1.1.1.1" evidence="3"/>
<dbReference type="SUPFAM" id="SSF51735">
    <property type="entry name" value="NAD(P)-binding Rossmann-fold domains"/>
    <property type="match status" value="1"/>
</dbReference>
<dbReference type="InterPro" id="IPR013154">
    <property type="entry name" value="ADH-like_N"/>
</dbReference>
<comment type="similarity">
    <text evidence="2 7">Belongs to the zinc-containing alcohol dehydrogenase family.</text>
</comment>
<dbReference type="InterPro" id="IPR002328">
    <property type="entry name" value="ADH_Zn_CS"/>
</dbReference>
<dbReference type="Pfam" id="PF00107">
    <property type="entry name" value="ADH_zinc_N"/>
    <property type="match status" value="1"/>
</dbReference>
<keyword evidence="6" id="KW-0560">Oxidoreductase</keyword>
<evidence type="ECO:0000256" key="2">
    <source>
        <dbReference type="ARBA" id="ARBA00008072"/>
    </source>
</evidence>
<comment type="caution">
    <text evidence="9">The sequence shown here is derived from an EMBL/GenBank/DDBJ whole genome shotgun (WGS) entry which is preliminary data.</text>
</comment>
<dbReference type="EMBL" id="BAABJP010000001">
    <property type="protein sequence ID" value="GAA5145064.1"/>
    <property type="molecule type" value="Genomic_DNA"/>
</dbReference>
<accession>A0ABP9PDY3</accession>
<gene>
    <name evidence="9" type="ORF">GCM10023321_02350</name>
</gene>
<protein>
    <recommendedName>
        <fullName evidence="3">alcohol dehydrogenase</fullName>
        <ecNumber evidence="3">1.1.1.1</ecNumber>
    </recommendedName>
</protein>
<name>A0ABP9PDY3_9PSEU</name>
<evidence type="ECO:0000256" key="6">
    <source>
        <dbReference type="ARBA" id="ARBA00023002"/>
    </source>
</evidence>
<dbReference type="RefSeq" id="WP_185058524.1">
    <property type="nucleotide sequence ID" value="NZ_BAABJP010000001.1"/>
</dbReference>
<keyword evidence="5 7" id="KW-0862">Zinc</keyword>
<dbReference type="Gene3D" id="3.90.180.10">
    <property type="entry name" value="Medium-chain alcohol dehydrogenases, catalytic domain"/>
    <property type="match status" value="1"/>
</dbReference>
<dbReference type="InterPro" id="IPR011032">
    <property type="entry name" value="GroES-like_sf"/>
</dbReference>
<evidence type="ECO:0000256" key="5">
    <source>
        <dbReference type="ARBA" id="ARBA00022833"/>
    </source>
</evidence>
<dbReference type="InterPro" id="IPR020843">
    <property type="entry name" value="ER"/>
</dbReference>
<dbReference type="InterPro" id="IPR013149">
    <property type="entry name" value="ADH-like_C"/>
</dbReference>